<dbReference type="Gene3D" id="3.10.129.10">
    <property type="entry name" value="Hotdog Thioesterase"/>
    <property type="match status" value="1"/>
</dbReference>
<dbReference type="AlphaFoldDB" id="A0A9D7XND2"/>
<evidence type="ECO:0000256" key="2">
    <source>
        <dbReference type="ARBA" id="ARBA00022801"/>
    </source>
</evidence>
<evidence type="ECO:0000313" key="3">
    <source>
        <dbReference type="EMBL" id="MBK9983229.1"/>
    </source>
</evidence>
<accession>A0A9D7XND2</accession>
<dbReference type="CDD" id="cd00586">
    <property type="entry name" value="4HBT"/>
    <property type="match status" value="1"/>
</dbReference>
<name>A0A9D7XND2_9BACT</name>
<dbReference type="InterPro" id="IPR050563">
    <property type="entry name" value="4-hydroxybenzoyl-CoA_TE"/>
</dbReference>
<comment type="caution">
    <text evidence="3">The sequence shown here is derived from an EMBL/GenBank/DDBJ whole genome shotgun (WGS) entry which is preliminary data.</text>
</comment>
<keyword evidence="2" id="KW-0378">Hydrolase</keyword>
<evidence type="ECO:0000256" key="1">
    <source>
        <dbReference type="ARBA" id="ARBA00005953"/>
    </source>
</evidence>
<sequence>MTVPDSKEPQFLSSKAIIRFQDCDPYSHLNNGKYLDYFMNAREDQVWKTYDFNIYEYSRTTGLGWVVTQNQIAYIRPALLMEEVTIESQLIDSKPKFLHVEMRMYDAERTLKSLLWAQFIHIDIRKGKSIEHGVELQELFNRVCVPIEEKDFNERLRNMTKKSGNQ</sequence>
<dbReference type="EMBL" id="JADKGY010000013">
    <property type="protein sequence ID" value="MBK9983229.1"/>
    <property type="molecule type" value="Genomic_DNA"/>
</dbReference>
<dbReference type="GO" id="GO:0047617">
    <property type="term" value="F:fatty acyl-CoA hydrolase activity"/>
    <property type="evidence" value="ECO:0007669"/>
    <property type="project" value="TreeGrafter"/>
</dbReference>
<dbReference type="Proteomes" id="UP000808337">
    <property type="component" value="Unassembled WGS sequence"/>
</dbReference>
<dbReference type="InterPro" id="IPR029069">
    <property type="entry name" value="HotDog_dom_sf"/>
</dbReference>
<dbReference type="PANTHER" id="PTHR31793:SF27">
    <property type="entry name" value="NOVEL THIOESTERASE SUPERFAMILY DOMAIN AND SAPOSIN A-TYPE DOMAIN CONTAINING PROTEIN (0610012H03RIK)"/>
    <property type="match status" value="1"/>
</dbReference>
<protein>
    <submittedName>
        <fullName evidence="3">Acyl-CoA thioesterase</fullName>
    </submittedName>
</protein>
<comment type="similarity">
    <text evidence="1">Belongs to the 4-hydroxybenzoyl-CoA thioesterase family.</text>
</comment>
<dbReference type="Pfam" id="PF13279">
    <property type="entry name" value="4HBT_2"/>
    <property type="match status" value="1"/>
</dbReference>
<gene>
    <name evidence="3" type="ORF">IPP15_12615</name>
</gene>
<organism evidence="3 4">
    <name type="scientific">Candidatus Opimibacter skivensis</name>
    <dbReference type="NCBI Taxonomy" id="2982028"/>
    <lineage>
        <taxon>Bacteria</taxon>
        <taxon>Pseudomonadati</taxon>
        <taxon>Bacteroidota</taxon>
        <taxon>Saprospiria</taxon>
        <taxon>Saprospirales</taxon>
        <taxon>Saprospiraceae</taxon>
        <taxon>Candidatus Opimibacter</taxon>
    </lineage>
</organism>
<dbReference type="PANTHER" id="PTHR31793">
    <property type="entry name" value="4-HYDROXYBENZOYL-COA THIOESTERASE FAMILY MEMBER"/>
    <property type="match status" value="1"/>
</dbReference>
<reference evidence="3 4" key="1">
    <citation type="submission" date="2020-10" db="EMBL/GenBank/DDBJ databases">
        <title>Connecting structure to function with the recovery of over 1000 high-quality activated sludge metagenome-assembled genomes encoding full-length rRNA genes using long-read sequencing.</title>
        <authorList>
            <person name="Singleton C.M."/>
            <person name="Petriglieri F."/>
            <person name="Kristensen J.M."/>
            <person name="Kirkegaard R.H."/>
            <person name="Michaelsen T.Y."/>
            <person name="Andersen M.H."/>
            <person name="Karst S.M."/>
            <person name="Dueholm M.S."/>
            <person name="Nielsen P.H."/>
            <person name="Albertsen M."/>
        </authorList>
    </citation>
    <scope>NUCLEOTIDE SEQUENCE [LARGE SCALE GENOMIC DNA]</scope>
    <source>
        <strain evidence="3">Ribe_18-Q3-R11-54_MAXAC.273</strain>
    </source>
</reference>
<dbReference type="SUPFAM" id="SSF54637">
    <property type="entry name" value="Thioesterase/thiol ester dehydrase-isomerase"/>
    <property type="match status" value="1"/>
</dbReference>
<proteinExistence type="inferred from homology"/>
<evidence type="ECO:0000313" key="4">
    <source>
        <dbReference type="Proteomes" id="UP000808337"/>
    </source>
</evidence>